<sequence length="208" mass="21743">MDAAEHDDYVTFDVAGERYAVPARRVREIIRMPAVVKVPFGPPSLEGLADLRGRVLPVVSLRSRRARDRAGHDETSRVIVVDGDVPLGFVVDRVSGVIRCDPRQVQPASSVRPADRSGVLAGVIKSRGGMTTVLDVDNLIGGRFPRLSGKRSTRDGSPPARGGPPGPAADAPARPGGPASPREGRPDVVTGAVGTLPPPDTSPGAGRC</sequence>
<dbReference type="SMART" id="SM00260">
    <property type="entry name" value="CheW"/>
    <property type="match status" value="1"/>
</dbReference>
<dbReference type="RefSeq" id="WP_282764308.1">
    <property type="nucleotide sequence ID" value="NZ_JASCTH010000024.1"/>
</dbReference>
<dbReference type="SUPFAM" id="SSF50341">
    <property type="entry name" value="CheW-like"/>
    <property type="match status" value="1"/>
</dbReference>
<dbReference type="InterPro" id="IPR036061">
    <property type="entry name" value="CheW-like_dom_sf"/>
</dbReference>
<feature type="domain" description="CheW-like" evidence="2">
    <location>
        <begin position="6"/>
        <end position="145"/>
    </location>
</feature>
<organism evidence="3 4">
    <name type="scientific">Actinoplanes sandaracinus</name>
    <dbReference type="NCBI Taxonomy" id="3045177"/>
    <lineage>
        <taxon>Bacteria</taxon>
        <taxon>Bacillati</taxon>
        <taxon>Actinomycetota</taxon>
        <taxon>Actinomycetes</taxon>
        <taxon>Micromonosporales</taxon>
        <taxon>Micromonosporaceae</taxon>
        <taxon>Actinoplanes</taxon>
    </lineage>
</organism>
<comment type="caution">
    <text evidence="3">The sequence shown here is derived from an EMBL/GenBank/DDBJ whole genome shotgun (WGS) entry which is preliminary data.</text>
</comment>
<evidence type="ECO:0000313" key="3">
    <source>
        <dbReference type="EMBL" id="MDI6103298.1"/>
    </source>
</evidence>
<proteinExistence type="predicted"/>
<dbReference type="Pfam" id="PF01584">
    <property type="entry name" value="CheW"/>
    <property type="match status" value="1"/>
</dbReference>
<dbReference type="Gene3D" id="2.30.30.40">
    <property type="entry name" value="SH3 Domains"/>
    <property type="match status" value="1"/>
</dbReference>
<dbReference type="PANTHER" id="PTHR22617">
    <property type="entry name" value="CHEMOTAXIS SENSOR HISTIDINE KINASE-RELATED"/>
    <property type="match status" value="1"/>
</dbReference>
<evidence type="ECO:0000313" key="4">
    <source>
        <dbReference type="Proteomes" id="UP001241758"/>
    </source>
</evidence>
<evidence type="ECO:0000256" key="1">
    <source>
        <dbReference type="SAM" id="MobiDB-lite"/>
    </source>
</evidence>
<dbReference type="EMBL" id="JASCTH010000024">
    <property type="protein sequence ID" value="MDI6103298.1"/>
    <property type="molecule type" value="Genomic_DNA"/>
</dbReference>
<dbReference type="PANTHER" id="PTHR22617:SF23">
    <property type="entry name" value="CHEMOTAXIS PROTEIN CHEW"/>
    <property type="match status" value="1"/>
</dbReference>
<dbReference type="Proteomes" id="UP001241758">
    <property type="component" value="Unassembled WGS sequence"/>
</dbReference>
<feature type="region of interest" description="Disordered" evidence="1">
    <location>
        <begin position="141"/>
        <end position="208"/>
    </location>
</feature>
<dbReference type="InterPro" id="IPR002545">
    <property type="entry name" value="CheW-lke_dom"/>
</dbReference>
<dbReference type="PROSITE" id="PS50851">
    <property type="entry name" value="CHEW"/>
    <property type="match status" value="1"/>
</dbReference>
<protein>
    <submittedName>
        <fullName evidence="3">Chemotaxis protein CheW</fullName>
    </submittedName>
</protein>
<reference evidence="3 4" key="1">
    <citation type="submission" date="2023-05" db="EMBL/GenBank/DDBJ databases">
        <title>Actinoplanes sp. NEAU-A12 genome sequencing.</title>
        <authorList>
            <person name="Wang Z.-S."/>
        </authorList>
    </citation>
    <scope>NUCLEOTIDE SEQUENCE [LARGE SCALE GENOMIC DNA]</scope>
    <source>
        <strain evidence="3 4">NEAU-A12</strain>
    </source>
</reference>
<dbReference type="InterPro" id="IPR039315">
    <property type="entry name" value="CheW"/>
</dbReference>
<evidence type="ECO:0000259" key="2">
    <source>
        <dbReference type="PROSITE" id="PS50851"/>
    </source>
</evidence>
<gene>
    <name evidence="3" type="ORF">QLQ12_32285</name>
</gene>
<name>A0ABT6WU72_9ACTN</name>
<keyword evidence="4" id="KW-1185">Reference proteome</keyword>
<accession>A0ABT6WU72</accession>
<feature type="compositionally biased region" description="Low complexity" evidence="1">
    <location>
        <begin position="168"/>
        <end position="181"/>
    </location>
</feature>
<dbReference type="Gene3D" id="2.40.50.180">
    <property type="entry name" value="CheA-289, Domain 4"/>
    <property type="match status" value="1"/>
</dbReference>